<keyword evidence="2" id="KW-0680">Restriction system</keyword>
<feature type="domain" description="Type I restriction modification DNA specificity" evidence="4">
    <location>
        <begin position="35"/>
        <end position="170"/>
    </location>
</feature>
<dbReference type="AlphaFoldDB" id="A0A5E6VD17"/>
<proteinExistence type="inferred from homology"/>
<feature type="domain" description="Type I restriction modification DNA specificity" evidence="4">
    <location>
        <begin position="191"/>
        <end position="360"/>
    </location>
</feature>
<evidence type="ECO:0000256" key="3">
    <source>
        <dbReference type="ARBA" id="ARBA00023125"/>
    </source>
</evidence>
<protein>
    <recommendedName>
        <fullName evidence="4">Type I restriction modification DNA specificity domain-containing protein</fullName>
    </recommendedName>
</protein>
<dbReference type="PANTHER" id="PTHR30408">
    <property type="entry name" value="TYPE-1 RESTRICTION ENZYME ECOKI SPECIFICITY PROTEIN"/>
    <property type="match status" value="1"/>
</dbReference>
<dbReference type="GO" id="GO:0009307">
    <property type="term" value="P:DNA restriction-modification system"/>
    <property type="evidence" value="ECO:0007669"/>
    <property type="project" value="UniProtKB-KW"/>
</dbReference>
<evidence type="ECO:0000256" key="1">
    <source>
        <dbReference type="ARBA" id="ARBA00010923"/>
    </source>
</evidence>
<comment type="similarity">
    <text evidence="1">Belongs to the type-I restriction system S methylase family.</text>
</comment>
<dbReference type="Gene3D" id="3.90.220.20">
    <property type="entry name" value="DNA methylase specificity domains"/>
    <property type="match status" value="2"/>
</dbReference>
<evidence type="ECO:0000256" key="2">
    <source>
        <dbReference type="ARBA" id="ARBA00022747"/>
    </source>
</evidence>
<evidence type="ECO:0000259" key="4">
    <source>
        <dbReference type="Pfam" id="PF01420"/>
    </source>
</evidence>
<organism evidence="5">
    <name type="scientific">Pseudomonas fluorescens</name>
    <dbReference type="NCBI Taxonomy" id="294"/>
    <lineage>
        <taxon>Bacteria</taxon>
        <taxon>Pseudomonadati</taxon>
        <taxon>Pseudomonadota</taxon>
        <taxon>Gammaproteobacteria</taxon>
        <taxon>Pseudomonadales</taxon>
        <taxon>Pseudomonadaceae</taxon>
        <taxon>Pseudomonas</taxon>
    </lineage>
</organism>
<dbReference type="GO" id="GO:0003677">
    <property type="term" value="F:DNA binding"/>
    <property type="evidence" value="ECO:0007669"/>
    <property type="project" value="UniProtKB-KW"/>
</dbReference>
<dbReference type="REBASE" id="355501">
    <property type="entry name" value="S.PflPS683ORF4057P"/>
</dbReference>
<dbReference type="InterPro" id="IPR000055">
    <property type="entry name" value="Restrct_endonuc_typeI_TRD"/>
</dbReference>
<dbReference type="EMBL" id="LR700647">
    <property type="protein sequence ID" value="VVM15735.1"/>
    <property type="molecule type" value="Genomic_DNA"/>
</dbReference>
<dbReference type="InterPro" id="IPR052021">
    <property type="entry name" value="Type-I_RS_S_subunit"/>
</dbReference>
<gene>
    <name evidence="5" type="ORF">PS683_04056</name>
</gene>
<name>A0A5E6VD17_PSEFL</name>
<dbReference type="SUPFAM" id="SSF116734">
    <property type="entry name" value="DNA methylase specificity domain"/>
    <property type="match status" value="2"/>
</dbReference>
<keyword evidence="3" id="KW-0238">DNA-binding</keyword>
<dbReference type="CDD" id="cd17282">
    <property type="entry name" value="RMtype1_S_Eco16444ORF1681_TRD1-CR1_like"/>
    <property type="match status" value="1"/>
</dbReference>
<accession>A0A5E6VD17</accession>
<evidence type="ECO:0000313" key="5">
    <source>
        <dbReference type="EMBL" id="VVM15735.1"/>
    </source>
</evidence>
<dbReference type="PANTHER" id="PTHR30408:SF12">
    <property type="entry name" value="TYPE I RESTRICTION ENZYME MJAVIII SPECIFICITY SUBUNIT"/>
    <property type="match status" value="1"/>
</dbReference>
<reference evidence="5" key="1">
    <citation type="submission" date="2019-09" db="EMBL/GenBank/DDBJ databases">
        <authorList>
            <person name="Chandra G."/>
            <person name="Truman W A."/>
        </authorList>
    </citation>
    <scope>NUCLEOTIDE SEQUENCE</scope>
    <source>
        <strain evidence="5">PS683</strain>
    </source>
</reference>
<dbReference type="InterPro" id="IPR044946">
    <property type="entry name" value="Restrct_endonuc_typeI_TRD_sf"/>
</dbReference>
<dbReference type="Pfam" id="PF01420">
    <property type="entry name" value="Methylase_S"/>
    <property type="match status" value="2"/>
</dbReference>
<sequence>MKARSTLPAEFQRFPKCWEVLPFSSAIEDRTGGNPKVKKSEYEESGELAVVDQGQSAVAGYVNDFSLACKEELPCLLFGDHTRIFKYVDKPFVLGADGVKVLVPKDGFDKRFLFHYLKQVRLPENAGYSRHYKFLKETFIPKPPLEEQKRIAAILDKADAIRHKRQQANQLADQFLRSVFLDMFGEPVINPKDWDTKKLMDVGTLDRGKSRHRPRNDPALLGGAHPLVQTGDVAGSGGYIRNYKSTYSDLGLQQSRKWPKGTLCITIAANIAKTGILTFDACFPDSVVGFTANEHVTVEYIQHWLSFLQKNLEANAPESAQKNINLEILRDLDIPVPDIGLQKRFSEIVAKVVENSERALNFTINQDNLFSSLSQRAFANEL</sequence>